<proteinExistence type="predicted"/>
<dbReference type="InterPro" id="IPR011644">
    <property type="entry name" value="Heme_NO-bd"/>
</dbReference>
<reference evidence="2" key="1">
    <citation type="journal article" date="2014" name="Int. J. Syst. Evol. Microbiol.">
        <title>Complete genome sequence of Corynebacterium casei LMG S-19264T (=DSM 44701T), isolated from a smear-ripened cheese.</title>
        <authorList>
            <consortium name="US DOE Joint Genome Institute (JGI-PGF)"/>
            <person name="Walter F."/>
            <person name="Albersmeier A."/>
            <person name="Kalinowski J."/>
            <person name="Ruckert C."/>
        </authorList>
    </citation>
    <scope>NUCLEOTIDE SEQUENCE</scope>
    <source>
        <strain evidence="2">KCTC 12711</strain>
    </source>
</reference>
<feature type="domain" description="Heme NO-binding" evidence="1">
    <location>
        <begin position="2"/>
        <end position="155"/>
    </location>
</feature>
<protein>
    <submittedName>
        <fullName evidence="2">Guanylate cyclase</fullName>
    </submittedName>
</protein>
<accession>A0A918RI34</accession>
<sequence length="178" mass="19944">MKGIILSEFVEFLEDTVGPEQAQAIIDNSGVSSGGAYSRVGQYDYQELIQLLTQAVTDTEHETSFLLQAFSDHLFGVFKRDYQVFFDGVSSAAQMLSQIDNHIHVEVKKLYPDAELPKFEYQTDGKQFTLDYQSPRPLAAVAQALVNACIKYFGNREELVSCEIAEDQCAAKFVIQLI</sequence>
<keyword evidence="3" id="KW-1185">Reference proteome</keyword>
<dbReference type="Proteomes" id="UP000614811">
    <property type="component" value="Unassembled WGS sequence"/>
</dbReference>
<evidence type="ECO:0000259" key="1">
    <source>
        <dbReference type="Pfam" id="PF07700"/>
    </source>
</evidence>
<dbReference type="Pfam" id="PF07700">
    <property type="entry name" value="HNOB"/>
    <property type="match status" value="1"/>
</dbReference>
<dbReference type="InterPro" id="IPR024096">
    <property type="entry name" value="NO_sig/Golgi_transp_ligand-bd"/>
</dbReference>
<dbReference type="RefSeq" id="WP_189398465.1">
    <property type="nucleotide sequence ID" value="NZ_BMXA01000001.1"/>
</dbReference>
<dbReference type="InterPro" id="IPR038158">
    <property type="entry name" value="H-NOX_domain_sf"/>
</dbReference>
<organism evidence="2 3">
    <name type="scientific">Arenicella chitinivorans</name>
    <dbReference type="NCBI Taxonomy" id="1329800"/>
    <lineage>
        <taxon>Bacteria</taxon>
        <taxon>Pseudomonadati</taxon>
        <taxon>Pseudomonadota</taxon>
        <taxon>Gammaproteobacteria</taxon>
        <taxon>Arenicellales</taxon>
        <taxon>Arenicellaceae</taxon>
        <taxon>Arenicella</taxon>
    </lineage>
</organism>
<dbReference type="SUPFAM" id="SSF111126">
    <property type="entry name" value="Ligand-binding domain in the NO signalling and Golgi transport"/>
    <property type="match status" value="1"/>
</dbReference>
<dbReference type="AlphaFoldDB" id="A0A918RI34"/>
<reference evidence="2" key="2">
    <citation type="submission" date="2020-09" db="EMBL/GenBank/DDBJ databases">
        <authorList>
            <person name="Sun Q."/>
            <person name="Kim S."/>
        </authorList>
    </citation>
    <scope>NUCLEOTIDE SEQUENCE</scope>
    <source>
        <strain evidence="2">KCTC 12711</strain>
    </source>
</reference>
<dbReference type="EMBL" id="BMXA01000001">
    <property type="protein sequence ID" value="GGZ99752.1"/>
    <property type="molecule type" value="Genomic_DNA"/>
</dbReference>
<dbReference type="GO" id="GO:0020037">
    <property type="term" value="F:heme binding"/>
    <property type="evidence" value="ECO:0007669"/>
    <property type="project" value="InterPro"/>
</dbReference>
<dbReference type="Gene3D" id="3.90.1520.10">
    <property type="entry name" value="H-NOX domain"/>
    <property type="match status" value="1"/>
</dbReference>
<evidence type="ECO:0000313" key="3">
    <source>
        <dbReference type="Proteomes" id="UP000614811"/>
    </source>
</evidence>
<comment type="caution">
    <text evidence="2">The sequence shown here is derived from an EMBL/GenBank/DDBJ whole genome shotgun (WGS) entry which is preliminary data.</text>
</comment>
<evidence type="ECO:0000313" key="2">
    <source>
        <dbReference type="EMBL" id="GGZ99752.1"/>
    </source>
</evidence>
<name>A0A918RI34_9GAMM</name>
<gene>
    <name evidence="2" type="ORF">GCM10008090_05500</name>
</gene>